<proteinExistence type="predicted"/>
<organism evidence="1 2">
    <name type="scientific">Desulfofustis limnaeus</name>
    <dbReference type="NCBI Taxonomy" id="2740163"/>
    <lineage>
        <taxon>Bacteria</taxon>
        <taxon>Pseudomonadati</taxon>
        <taxon>Thermodesulfobacteriota</taxon>
        <taxon>Desulfobulbia</taxon>
        <taxon>Desulfobulbales</taxon>
        <taxon>Desulfocapsaceae</taxon>
        <taxon>Desulfofustis</taxon>
    </lineage>
</organism>
<reference evidence="1 2" key="1">
    <citation type="submission" date="2022-01" db="EMBL/GenBank/DDBJ databases">
        <title>Desulfofustis limnae sp. nov., a novel mesophilic sulfate-reducing bacterium isolated from marsh soil.</title>
        <authorList>
            <person name="Watanabe M."/>
            <person name="Takahashi A."/>
            <person name="Kojima H."/>
            <person name="Fukui M."/>
        </authorList>
    </citation>
    <scope>NUCLEOTIDE SEQUENCE [LARGE SCALE GENOMIC DNA]</scope>
    <source>
        <strain evidence="1 2">PPLL</strain>
    </source>
</reference>
<keyword evidence="2" id="KW-1185">Reference proteome</keyword>
<dbReference type="Proteomes" id="UP000830055">
    <property type="component" value="Chromosome"/>
</dbReference>
<protein>
    <submittedName>
        <fullName evidence="1">Uncharacterized protein</fullName>
    </submittedName>
</protein>
<dbReference type="EMBL" id="AP025516">
    <property type="protein sequence ID" value="BDD89138.1"/>
    <property type="molecule type" value="Genomic_DNA"/>
</dbReference>
<gene>
    <name evidence="1" type="ORF">DPPLL_35030</name>
</gene>
<evidence type="ECO:0000313" key="2">
    <source>
        <dbReference type="Proteomes" id="UP000830055"/>
    </source>
</evidence>
<sequence length="76" mass="8917">MLRLHFSETGTIDPIGNADYSGRIDRNHPHFLFYFFAYGNDYVNPANEKEGQRTVPRSEETCNMTSRCYFHNTFFA</sequence>
<accession>A0ABM7WDU9</accession>
<evidence type="ECO:0000313" key="1">
    <source>
        <dbReference type="EMBL" id="BDD89138.1"/>
    </source>
</evidence>
<name>A0ABM7WDU9_9BACT</name>